<evidence type="ECO:0000313" key="3">
    <source>
        <dbReference type="EMBL" id="GIE47551.1"/>
    </source>
</evidence>
<evidence type="ECO:0008006" key="5">
    <source>
        <dbReference type="Google" id="ProtNLM"/>
    </source>
</evidence>
<dbReference type="AlphaFoldDB" id="A0A919JE72"/>
<evidence type="ECO:0000256" key="1">
    <source>
        <dbReference type="SAM" id="MobiDB-lite"/>
    </source>
</evidence>
<dbReference type="RefSeq" id="WP_203765685.1">
    <property type="nucleotide sequence ID" value="NZ_BAAAYJ010000065.1"/>
</dbReference>
<feature type="transmembrane region" description="Helical" evidence="2">
    <location>
        <begin position="95"/>
        <end position="117"/>
    </location>
</feature>
<dbReference type="EMBL" id="BOMQ01000014">
    <property type="protein sequence ID" value="GIE47551.1"/>
    <property type="molecule type" value="Genomic_DNA"/>
</dbReference>
<feature type="compositionally biased region" description="Low complexity" evidence="1">
    <location>
        <begin position="44"/>
        <end position="75"/>
    </location>
</feature>
<keyword evidence="2" id="KW-1133">Transmembrane helix</keyword>
<keyword evidence="2" id="KW-0812">Transmembrane</keyword>
<dbReference type="Proteomes" id="UP000647172">
    <property type="component" value="Unassembled WGS sequence"/>
</dbReference>
<accession>A0A919JE72</accession>
<reference evidence="3" key="1">
    <citation type="submission" date="2021-01" db="EMBL/GenBank/DDBJ databases">
        <title>Whole genome shotgun sequence of Actinoplanes nipponensis NBRC 14063.</title>
        <authorList>
            <person name="Komaki H."/>
            <person name="Tamura T."/>
        </authorList>
    </citation>
    <scope>NUCLEOTIDE SEQUENCE</scope>
    <source>
        <strain evidence="3">NBRC 14063</strain>
    </source>
</reference>
<feature type="compositionally biased region" description="Pro residues" evidence="1">
    <location>
        <begin position="76"/>
        <end position="87"/>
    </location>
</feature>
<feature type="region of interest" description="Disordered" evidence="1">
    <location>
        <begin position="1"/>
        <end position="87"/>
    </location>
</feature>
<organism evidence="3 4">
    <name type="scientific">Actinoplanes nipponensis</name>
    <dbReference type="NCBI Taxonomy" id="135950"/>
    <lineage>
        <taxon>Bacteria</taxon>
        <taxon>Bacillati</taxon>
        <taxon>Actinomycetota</taxon>
        <taxon>Actinomycetes</taxon>
        <taxon>Micromonosporales</taxon>
        <taxon>Micromonosporaceae</taxon>
        <taxon>Actinoplanes</taxon>
    </lineage>
</organism>
<evidence type="ECO:0000313" key="4">
    <source>
        <dbReference type="Proteomes" id="UP000647172"/>
    </source>
</evidence>
<keyword evidence="4" id="KW-1185">Reference proteome</keyword>
<protein>
    <recommendedName>
        <fullName evidence="5">Flagellar basal body-associated protein FliL</fullName>
    </recommendedName>
</protein>
<comment type="caution">
    <text evidence="3">The sequence shown here is derived from an EMBL/GenBank/DDBJ whole genome shotgun (WGS) entry which is preliminary data.</text>
</comment>
<sequence>MSQPPHQPYPGQPNPDVPSSVPPQPGYPPQPPYPQPEYAPPGYPQTGYQPTGYQQPGSPQGGYAQPGYAQPGYPQQGPPMPGYPPAPRKSRALPITLVSIALVLVLCGGGGTAIYLAGRNTAEGIADVIASAAPTQPTRPTQPAEPTETATTAPPARITIVEPRTLGGRPKVKDKKFAASAEQLERSLALVPGATQTVGALYGTPSKRDLVVVVAARSYVGNPKRELDNAFTGPGMDELKLVGISSIPAGPLGGVAKCAKGNAGGAPVSMCAWADEGSSGWVFWYFTSLSKAKAEFVKLRGQVEKKSN</sequence>
<evidence type="ECO:0000256" key="2">
    <source>
        <dbReference type="SAM" id="Phobius"/>
    </source>
</evidence>
<keyword evidence="2" id="KW-0472">Membrane</keyword>
<gene>
    <name evidence="3" type="ORF">Ani05nite_10850</name>
</gene>
<feature type="compositionally biased region" description="Pro residues" evidence="1">
    <location>
        <begin position="1"/>
        <end position="43"/>
    </location>
</feature>
<name>A0A919JE72_9ACTN</name>
<proteinExistence type="predicted"/>